<dbReference type="Proteomes" id="UP001234178">
    <property type="component" value="Unassembled WGS sequence"/>
</dbReference>
<gene>
    <name evidence="1" type="ORF">OUZ56_028570</name>
</gene>
<reference evidence="1 2" key="1">
    <citation type="journal article" date="2023" name="Nucleic Acids Res.">
        <title>The hologenome of Daphnia magna reveals possible DNA methylation and microbiome-mediated evolution of the host genome.</title>
        <authorList>
            <person name="Chaturvedi A."/>
            <person name="Li X."/>
            <person name="Dhandapani V."/>
            <person name="Marshall H."/>
            <person name="Kissane S."/>
            <person name="Cuenca-Cambronero M."/>
            <person name="Asole G."/>
            <person name="Calvet F."/>
            <person name="Ruiz-Romero M."/>
            <person name="Marangio P."/>
            <person name="Guigo R."/>
            <person name="Rago D."/>
            <person name="Mirbahai L."/>
            <person name="Eastwood N."/>
            <person name="Colbourne J.K."/>
            <person name="Zhou J."/>
            <person name="Mallon E."/>
            <person name="Orsini L."/>
        </authorList>
    </citation>
    <scope>NUCLEOTIDE SEQUENCE [LARGE SCALE GENOMIC DNA]</scope>
    <source>
        <strain evidence="1">LRV0_1</strain>
    </source>
</reference>
<evidence type="ECO:0000313" key="2">
    <source>
        <dbReference type="Proteomes" id="UP001234178"/>
    </source>
</evidence>
<dbReference type="EMBL" id="JAOYFB010000040">
    <property type="protein sequence ID" value="KAK4036518.1"/>
    <property type="molecule type" value="Genomic_DNA"/>
</dbReference>
<comment type="caution">
    <text evidence="1">The sequence shown here is derived from an EMBL/GenBank/DDBJ whole genome shotgun (WGS) entry which is preliminary data.</text>
</comment>
<evidence type="ECO:0000313" key="1">
    <source>
        <dbReference type="EMBL" id="KAK4036518.1"/>
    </source>
</evidence>
<name>A0ABR0B488_9CRUS</name>
<sequence length="108" mass="12649">MANSVWPPSAPNAYNVQQSNEQETIKQLIQNACPAGYYYMVRFYFAVLIRHILRLSTVEIQPIKPKAKMKKTRPQKVIWGCHNPLTIQSRVTVDDEKKRDVYERQTIK</sequence>
<protein>
    <submittedName>
        <fullName evidence="1">Uncharacterized protein</fullName>
    </submittedName>
</protein>
<proteinExistence type="predicted"/>
<organism evidence="1 2">
    <name type="scientific">Daphnia magna</name>
    <dbReference type="NCBI Taxonomy" id="35525"/>
    <lineage>
        <taxon>Eukaryota</taxon>
        <taxon>Metazoa</taxon>
        <taxon>Ecdysozoa</taxon>
        <taxon>Arthropoda</taxon>
        <taxon>Crustacea</taxon>
        <taxon>Branchiopoda</taxon>
        <taxon>Diplostraca</taxon>
        <taxon>Cladocera</taxon>
        <taxon>Anomopoda</taxon>
        <taxon>Daphniidae</taxon>
        <taxon>Daphnia</taxon>
    </lineage>
</organism>
<keyword evidence="2" id="KW-1185">Reference proteome</keyword>
<accession>A0ABR0B488</accession>